<accession>A0A2P2QXD5</accession>
<name>A0A2P2QXD5_RHIMU</name>
<reference evidence="1" key="1">
    <citation type="submission" date="2018-02" db="EMBL/GenBank/DDBJ databases">
        <title>Rhizophora mucronata_Transcriptome.</title>
        <authorList>
            <person name="Meera S.P."/>
            <person name="Sreeshan A."/>
            <person name="Augustine A."/>
        </authorList>
    </citation>
    <scope>NUCLEOTIDE SEQUENCE</scope>
    <source>
        <tissue evidence="1">Leaf</tissue>
    </source>
</reference>
<dbReference type="AlphaFoldDB" id="A0A2P2QXD5"/>
<evidence type="ECO:0000313" key="1">
    <source>
        <dbReference type="EMBL" id="MBX71561.1"/>
    </source>
</evidence>
<proteinExistence type="predicted"/>
<dbReference type="EMBL" id="GGEC01091077">
    <property type="protein sequence ID" value="MBX71561.1"/>
    <property type="molecule type" value="Transcribed_RNA"/>
</dbReference>
<sequence length="83" mass="9591">MCINHTGKLSLCYGLQFKRTSWPFVPKSYSKKLKAWAIFENLEMSFKASTVDNHHFDDTSIQIPAIASLKLKRYLSLGTFYVQ</sequence>
<organism evidence="1">
    <name type="scientific">Rhizophora mucronata</name>
    <name type="common">Asiatic mangrove</name>
    <dbReference type="NCBI Taxonomy" id="61149"/>
    <lineage>
        <taxon>Eukaryota</taxon>
        <taxon>Viridiplantae</taxon>
        <taxon>Streptophyta</taxon>
        <taxon>Embryophyta</taxon>
        <taxon>Tracheophyta</taxon>
        <taxon>Spermatophyta</taxon>
        <taxon>Magnoliopsida</taxon>
        <taxon>eudicotyledons</taxon>
        <taxon>Gunneridae</taxon>
        <taxon>Pentapetalae</taxon>
        <taxon>rosids</taxon>
        <taxon>fabids</taxon>
        <taxon>Malpighiales</taxon>
        <taxon>Rhizophoraceae</taxon>
        <taxon>Rhizophora</taxon>
    </lineage>
</organism>
<protein>
    <submittedName>
        <fullName evidence="1">Uncharacterized protein</fullName>
    </submittedName>
</protein>